<dbReference type="EMBL" id="CP113836">
    <property type="protein sequence ID" value="WAL69360.1"/>
    <property type="molecule type" value="Genomic_DNA"/>
</dbReference>
<evidence type="ECO:0008006" key="4">
    <source>
        <dbReference type="Google" id="ProtNLM"/>
    </source>
</evidence>
<evidence type="ECO:0000313" key="2">
    <source>
        <dbReference type="EMBL" id="WAL69360.1"/>
    </source>
</evidence>
<accession>A0ABY7BAG4</accession>
<keyword evidence="1" id="KW-0812">Transmembrane</keyword>
<name>A0ABY7BAG4_9PSEU</name>
<proteinExistence type="predicted"/>
<dbReference type="Proteomes" id="UP001163203">
    <property type="component" value="Chromosome"/>
</dbReference>
<keyword evidence="3" id="KW-1185">Reference proteome</keyword>
<evidence type="ECO:0000256" key="1">
    <source>
        <dbReference type="SAM" id="Phobius"/>
    </source>
</evidence>
<feature type="transmembrane region" description="Helical" evidence="1">
    <location>
        <begin position="21"/>
        <end position="41"/>
    </location>
</feature>
<gene>
    <name evidence="2" type="ORF">ORV05_16815</name>
</gene>
<organism evidence="2 3">
    <name type="scientific">Amycolatopsis cynarae</name>
    <dbReference type="NCBI Taxonomy" id="2995223"/>
    <lineage>
        <taxon>Bacteria</taxon>
        <taxon>Bacillati</taxon>
        <taxon>Actinomycetota</taxon>
        <taxon>Actinomycetes</taxon>
        <taxon>Pseudonocardiales</taxon>
        <taxon>Pseudonocardiaceae</taxon>
        <taxon>Amycolatopsis</taxon>
    </lineage>
</organism>
<reference evidence="2" key="1">
    <citation type="submission" date="2022-11" db="EMBL/GenBank/DDBJ databases">
        <authorList>
            <person name="Mo P."/>
        </authorList>
    </citation>
    <scope>NUCLEOTIDE SEQUENCE</scope>
    <source>
        <strain evidence="2">HUAS 11-8</strain>
    </source>
</reference>
<dbReference type="RefSeq" id="WP_268759446.1">
    <property type="nucleotide sequence ID" value="NZ_CP113836.1"/>
</dbReference>
<protein>
    <recommendedName>
        <fullName evidence="4">Potassium-transporting ATPase</fullName>
    </recommendedName>
</protein>
<keyword evidence="1" id="KW-1133">Transmembrane helix</keyword>
<evidence type="ECO:0000313" key="3">
    <source>
        <dbReference type="Proteomes" id="UP001163203"/>
    </source>
</evidence>
<sequence>MAASGAAAGEENGGGASMPDVLYVVLLIGLFGVLALILRGLERL</sequence>
<keyword evidence="1" id="KW-0472">Membrane</keyword>